<keyword evidence="2" id="KW-1133">Transmembrane helix</keyword>
<evidence type="ECO:0000313" key="4">
    <source>
        <dbReference type="Proteomes" id="UP000751190"/>
    </source>
</evidence>
<accession>A0A8J5XA54</accession>
<keyword evidence="2" id="KW-0472">Membrane</keyword>
<dbReference type="EMBL" id="JAGTXO010000039">
    <property type="protein sequence ID" value="KAG8459598.1"/>
    <property type="molecule type" value="Genomic_DNA"/>
</dbReference>
<feature type="region of interest" description="Disordered" evidence="1">
    <location>
        <begin position="94"/>
        <end position="113"/>
    </location>
</feature>
<dbReference type="Proteomes" id="UP000751190">
    <property type="component" value="Unassembled WGS sequence"/>
</dbReference>
<keyword evidence="2" id="KW-0812">Transmembrane</keyword>
<name>A0A8J5XA54_DIALT</name>
<evidence type="ECO:0000256" key="2">
    <source>
        <dbReference type="SAM" id="Phobius"/>
    </source>
</evidence>
<comment type="caution">
    <text evidence="3">The sequence shown here is derived from an EMBL/GenBank/DDBJ whole genome shotgun (WGS) entry which is preliminary data.</text>
</comment>
<organism evidence="3 4">
    <name type="scientific">Diacronema lutheri</name>
    <name type="common">Unicellular marine alga</name>
    <name type="synonym">Monochrysis lutheri</name>
    <dbReference type="NCBI Taxonomy" id="2081491"/>
    <lineage>
        <taxon>Eukaryota</taxon>
        <taxon>Haptista</taxon>
        <taxon>Haptophyta</taxon>
        <taxon>Pavlovophyceae</taxon>
        <taxon>Pavlovales</taxon>
        <taxon>Pavlovaceae</taxon>
        <taxon>Diacronema</taxon>
    </lineage>
</organism>
<gene>
    <name evidence="3" type="ORF">KFE25_000954</name>
</gene>
<evidence type="ECO:0000256" key="1">
    <source>
        <dbReference type="SAM" id="MobiDB-lite"/>
    </source>
</evidence>
<dbReference type="AlphaFoldDB" id="A0A8J5XA54"/>
<feature type="transmembrane region" description="Helical" evidence="2">
    <location>
        <begin position="59"/>
        <end position="79"/>
    </location>
</feature>
<reference evidence="3" key="1">
    <citation type="submission" date="2021-05" db="EMBL/GenBank/DDBJ databases">
        <title>The genome of the haptophyte Pavlova lutheri (Diacronema luteri, Pavlovales) - a model for lipid biosynthesis in eukaryotic algae.</title>
        <authorList>
            <person name="Hulatt C.J."/>
            <person name="Posewitz M.C."/>
        </authorList>
    </citation>
    <scope>NUCLEOTIDE SEQUENCE</scope>
    <source>
        <strain evidence="3">NIVA-4/92</strain>
    </source>
</reference>
<proteinExistence type="predicted"/>
<protein>
    <submittedName>
        <fullName evidence="3">Uncharacterized protein</fullName>
    </submittedName>
</protein>
<feature type="transmembrane region" description="Helical" evidence="2">
    <location>
        <begin position="31"/>
        <end position="53"/>
    </location>
</feature>
<keyword evidence="4" id="KW-1185">Reference proteome</keyword>
<evidence type="ECO:0000313" key="3">
    <source>
        <dbReference type="EMBL" id="KAG8459598.1"/>
    </source>
</evidence>
<sequence>MEEVEVDEPDVGRSNPRMIEWNRRVKPVPKLGVKNAVLLLLLLGGLSGTFAGLHRRSAALALCSIAFTLGWCCCPWCALERELRSGGESAPLIFGRAGPADEERQSLTADSGA</sequence>
<dbReference type="OrthoDB" id="10524887at2759"/>